<dbReference type="Pfam" id="PF04404">
    <property type="entry name" value="ERF"/>
    <property type="match status" value="1"/>
</dbReference>
<dbReference type="InterPro" id="IPR007499">
    <property type="entry name" value="ERF_bacteria_virus"/>
</dbReference>
<evidence type="ECO:0000313" key="2">
    <source>
        <dbReference type="EMBL" id="XBN42198.1"/>
    </source>
</evidence>
<protein>
    <submittedName>
        <fullName evidence="2">Erf-like ssDNA annealing protein</fullName>
    </submittedName>
</protein>
<sequence length="273" mass="29058">MSDQNPPTTHEGIYSALAAFQAHIPAVRKGNTAKVEGQRGSYSYDYADLSDVTDVALPALAKVGLAWVTRPDTADDGTIEMHYALVHGASGERIEGSVAVGRKGDRWQDLGSALTYARRYMLVSVTGIAPGGDDNDGKDARAGSAPAAQESRQYLPAGLYDLAGVNSRKAAESMFYIARGAGHLGLYVQTPSGDEVLFGDWLRAVGARYPEVGEESQDTQADQSTGEVPMTDDEKAEAAERAAIEAHERELAEQERATAQAPKSDDDAPVGDR</sequence>
<name>A0AAU7J7U4_9VIRU</name>
<feature type="region of interest" description="Disordered" evidence="1">
    <location>
        <begin position="210"/>
        <end position="273"/>
    </location>
</feature>
<evidence type="ECO:0000256" key="1">
    <source>
        <dbReference type="SAM" id="MobiDB-lite"/>
    </source>
</evidence>
<feature type="compositionally biased region" description="Basic and acidic residues" evidence="1">
    <location>
        <begin position="263"/>
        <end position="273"/>
    </location>
</feature>
<feature type="compositionally biased region" description="Basic and acidic residues" evidence="1">
    <location>
        <begin position="232"/>
        <end position="256"/>
    </location>
</feature>
<proteinExistence type="predicted"/>
<organism evidence="2">
    <name type="scientific">Microbacterium phage Sunny</name>
    <dbReference type="NCBI Taxonomy" id="3144828"/>
    <lineage>
        <taxon>Viruses</taxon>
    </lineage>
</organism>
<dbReference type="EMBL" id="PP763432">
    <property type="protein sequence ID" value="XBN42198.1"/>
    <property type="molecule type" value="Genomic_DNA"/>
</dbReference>
<accession>A0AAU7J7U4</accession>
<reference evidence="2" key="1">
    <citation type="submission" date="2024-05" db="EMBL/GenBank/DDBJ databases">
        <title>Complete genome sequence of bacteriophages Merry and Sunny infecting Microbacterium sp. isolated from an alkaline commercial outdoor algal pond.</title>
        <authorList>
            <person name="Levesque A.V."/>
            <person name="Rabines A.J."/>
            <person name="Alrubaiaan E."/>
            <person name="Oliver A."/>
            <person name="Allen E.E."/>
            <person name="Hazlebeck D."/>
            <person name="Pinowska A."/>
            <person name="Traller J.C."/>
            <person name="Zeigler Allen L."/>
        </authorList>
    </citation>
    <scope>NUCLEOTIDE SEQUENCE</scope>
</reference>